<comment type="caution">
    <text evidence="1">The sequence shown here is derived from an EMBL/GenBank/DDBJ whole genome shotgun (WGS) entry which is preliminary data.</text>
</comment>
<dbReference type="InterPro" id="IPR023214">
    <property type="entry name" value="HAD_sf"/>
</dbReference>
<accession>A0AAE0BG33</accession>
<sequence length="298" mass="33422">MGVAHQMVKDLKAQGHTIIIHTARGMKPSKVGEQAALGVAIAEVGCATFKNLAEHEIPFDEIVFGKPHADVYLDDKAVNALSGDMDRGIGWMLADGASGQEVVPKNLPAREFNKVLIMAEHVEKKGLREYLLGEIHFYKNCPESIKDLFPKMHDSDTSEALTPFCSVTIERIFGITFTHMSINRCVTPQRLILVMDALSRIHRCELPPNQKSDGLLDYGNYYNKVKARLTQHSDVYTSLLASEADHREVQRLLTDRDGGGVAQADHREVQRLLTYLKAYESQQRAFHCGRDPWRPSVQ</sequence>
<dbReference type="EMBL" id="LGRX02035178">
    <property type="protein sequence ID" value="KAK3236006.1"/>
    <property type="molecule type" value="Genomic_DNA"/>
</dbReference>
<dbReference type="AlphaFoldDB" id="A0AAE0BG33"/>
<organism evidence="1 2">
    <name type="scientific">Cymbomonas tetramitiformis</name>
    <dbReference type="NCBI Taxonomy" id="36881"/>
    <lineage>
        <taxon>Eukaryota</taxon>
        <taxon>Viridiplantae</taxon>
        <taxon>Chlorophyta</taxon>
        <taxon>Pyramimonadophyceae</taxon>
        <taxon>Pyramimonadales</taxon>
        <taxon>Pyramimonadaceae</taxon>
        <taxon>Cymbomonas</taxon>
    </lineage>
</organism>
<dbReference type="Proteomes" id="UP001190700">
    <property type="component" value="Unassembled WGS sequence"/>
</dbReference>
<dbReference type="InterPro" id="IPR036412">
    <property type="entry name" value="HAD-like_sf"/>
</dbReference>
<reference evidence="1 2" key="1">
    <citation type="journal article" date="2015" name="Genome Biol. Evol.">
        <title>Comparative Genomics of a Bacterivorous Green Alga Reveals Evolutionary Causalities and Consequences of Phago-Mixotrophic Mode of Nutrition.</title>
        <authorList>
            <person name="Burns J.A."/>
            <person name="Paasch A."/>
            <person name="Narechania A."/>
            <person name="Kim E."/>
        </authorList>
    </citation>
    <scope>NUCLEOTIDE SEQUENCE [LARGE SCALE GENOMIC DNA]</scope>
    <source>
        <strain evidence="1 2">PLY_AMNH</strain>
    </source>
</reference>
<proteinExistence type="predicted"/>
<gene>
    <name evidence="1" type="ORF">CYMTET_53832</name>
</gene>
<dbReference type="Gene3D" id="3.40.50.1000">
    <property type="entry name" value="HAD superfamily/HAD-like"/>
    <property type="match status" value="1"/>
</dbReference>
<keyword evidence="2" id="KW-1185">Reference proteome</keyword>
<evidence type="ECO:0000313" key="1">
    <source>
        <dbReference type="EMBL" id="KAK3236006.1"/>
    </source>
</evidence>
<evidence type="ECO:0000313" key="2">
    <source>
        <dbReference type="Proteomes" id="UP001190700"/>
    </source>
</evidence>
<name>A0AAE0BG33_9CHLO</name>
<dbReference type="SUPFAM" id="SSF56784">
    <property type="entry name" value="HAD-like"/>
    <property type="match status" value="1"/>
</dbReference>
<protein>
    <submittedName>
        <fullName evidence="1">Uncharacterized protein</fullName>
    </submittedName>
</protein>